<protein>
    <recommendedName>
        <fullName evidence="4">PNPLA domain-containing protein</fullName>
    </recommendedName>
</protein>
<dbReference type="Proteomes" id="UP000002384">
    <property type="component" value="Chromosome"/>
</dbReference>
<dbReference type="SUPFAM" id="SSF52151">
    <property type="entry name" value="FabD/lysophospholipase-like"/>
    <property type="match status" value="1"/>
</dbReference>
<dbReference type="RefSeq" id="WP_012597957.1">
    <property type="nucleotide sequence ID" value="NC_011729.1"/>
</dbReference>
<proteinExistence type="predicted"/>
<evidence type="ECO:0000256" key="1">
    <source>
        <dbReference type="SAM" id="Phobius"/>
    </source>
</evidence>
<keyword evidence="1" id="KW-1133">Transmembrane helix</keyword>
<dbReference type="HOGENOM" id="CLU_034659_0_0_3"/>
<keyword evidence="3" id="KW-1185">Reference proteome</keyword>
<evidence type="ECO:0000313" key="3">
    <source>
        <dbReference type="Proteomes" id="UP000002384"/>
    </source>
</evidence>
<dbReference type="STRING" id="65393.PCC7424_0547"/>
<dbReference type="KEGG" id="cyc:PCC7424_0547"/>
<dbReference type="AlphaFoldDB" id="B7KDJ0"/>
<dbReference type="InterPro" id="IPR016035">
    <property type="entry name" value="Acyl_Trfase/lysoPLipase"/>
</dbReference>
<feature type="transmembrane region" description="Helical" evidence="1">
    <location>
        <begin position="220"/>
        <end position="240"/>
    </location>
</feature>
<dbReference type="OrthoDB" id="9813090at2"/>
<keyword evidence="1" id="KW-0812">Transmembrane</keyword>
<feature type="transmembrane region" description="Helical" evidence="1">
    <location>
        <begin position="187"/>
        <end position="208"/>
    </location>
</feature>
<dbReference type="eggNOG" id="COG1752">
    <property type="taxonomic scope" value="Bacteria"/>
</dbReference>
<name>B7KDJ0_GLOC7</name>
<reference evidence="3" key="1">
    <citation type="journal article" date="2011" name="MBio">
        <title>Novel metabolic attributes of the genus Cyanothece, comprising a group of unicellular nitrogen-fixing Cyanobacteria.</title>
        <authorList>
            <person name="Bandyopadhyay A."/>
            <person name="Elvitigala T."/>
            <person name="Welsh E."/>
            <person name="Stockel J."/>
            <person name="Liberton M."/>
            <person name="Min H."/>
            <person name="Sherman L.A."/>
            <person name="Pakrasi H.B."/>
        </authorList>
    </citation>
    <scope>NUCLEOTIDE SEQUENCE [LARGE SCALE GENOMIC DNA]</scope>
    <source>
        <strain evidence="3">PCC 7424</strain>
    </source>
</reference>
<accession>B7KDJ0</accession>
<keyword evidence="1" id="KW-0472">Membrane</keyword>
<evidence type="ECO:0008006" key="4">
    <source>
        <dbReference type="Google" id="ProtNLM"/>
    </source>
</evidence>
<evidence type="ECO:0000313" key="2">
    <source>
        <dbReference type="EMBL" id="ACK69010.1"/>
    </source>
</evidence>
<organism evidence="2 3">
    <name type="scientific">Gloeothece citriformis (strain PCC 7424)</name>
    <name type="common">Cyanothece sp. (strain PCC 7424)</name>
    <dbReference type="NCBI Taxonomy" id="65393"/>
    <lineage>
        <taxon>Bacteria</taxon>
        <taxon>Bacillati</taxon>
        <taxon>Cyanobacteriota</taxon>
        <taxon>Cyanophyceae</taxon>
        <taxon>Oscillatoriophycideae</taxon>
        <taxon>Chroococcales</taxon>
        <taxon>Aphanothecaceae</taxon>
        <taxon>Gloeothece</taxon>
        <taxon>Gloeothece citriformis</taxon>
    </lineage>
</organism>
<dbReference type="Gene3D" id="3.40.1090.10">
    <property type="entry name" value="Cytosolic phospholipase A2 catalytic domain"/>
    <property type="match status" value="1"/>
</dbReference>
<dbReference type="EMBL" id="CP001291">
    <property type="protein sequence ID" value="ACK69010.1"/>
    <property type="molecule type" value="Genomic_DNA"/>
</dbReference>
<gene>
    <name evidence="2" type="ordered locus">PCC7424_0547</name>
</gene>
<sequence>MQKPLSLITAAAQVYSSQLMFDGARFNQILETNTQLKEIIFNATELQKGLGFRFQKTQSNRSKSGNKYFPIQNEFLGSIRLADMVAASSCFPGGFEPLKFPQDFDWPTGKYNLSKVEELFPQTVALMDGGLYDNQGVEALLLAGERKSVKIGTLIISDTDNIQPQQTLFEFPSPHFPSFLSLKMINIIAKVLFFGSLFSVIALIFNTIELFFTSGIQWTILIYVFAIIPIVGVIIAFLWIRNIVKDFKSLLEDIGINPQELWKTLAPLKISQAKDLGEVRLKSILALSSVFLRRTRSLIYNKVYETKSGKYKDIVITNFIYDFYDDSLETESQVGIMTSVPDDFEISSITQEDNMSVPIDLTPSLEMKKLATKVTQFPTTLWFDKGKEEQQLKDLIACGHFTICFNLLKKFEKVSTGSPLIESVNEQAEEAWNNFQQNPYFLINRNRELTS</sequence>